<evidence type="ECO:0000313" key="1">
    <source>
        <dbReference type="EMBL" id="ANM44822.1"/>
    </source>
</evidence>
<organism evidence="1 2">
    <name type="scientific">Pseudomonas phage KTN4</name>
    <dbReference type="NCBI Taxonomy" id="1862701"/>
    <lineage>
        <taxon>Viruses</taxon>
        <taxon>Duplodnaviria</taxon>
        <taxon>Heunggongvirae</taxon>
        <taxon>Uroviricota</taxon>
        <taxon>Caudoviricetes</taxon>
        <taxon>Chimalliviridae</taxon>
        <taxon>Phikzvirus</taxon>
        <taxon>Phikzvirus phiKZ</taxon>
    </lineage>
</organism>
<gene>
    <name evidence="1" type="ORF">KTN4_064</name>
</gene>
<reference evidence="1 2" key="1">
    <citation type="journal article" date="2016" name="Sci. Rep.">
        <title>A proposed integrated approach for the preclinical evaluation of phage therapy in Pseudomonas infections.</title>
        <authorList>
            <person name="Danis-Wlodarczyk K."/>
            <person name="Vandenheuvel D."/>
            <person name="Jang H.B."/>
            <person name="Briers Y."/>
            <person name="Olszak T."/>
            <person name="Arabski M."/>
            <person name="Wasik S."/>
            <person name="Drabik M."/>
            <person name="Higgins G."/>
            <person name="Tyrrell J."/>
            <person name="Harvey B.J."/>
            <person name="Noben J.P."/>
            <person name="Lavigne R."/>
            <person name="Drulis-Kawa Z."/>
        </authorList>
    </citation>
    <scope>NUCLEOTIDE SEQUENCE [LARGE SCALE GENOMIC DNA]</scope>
</reference>
<dbReference type="EMBL" id="KU521356">
    <property type="protein sequence ID" value="ANM44822.1"/>
    <property type="molecule type" value="Genomic_DNA"/>
</dbReference>
<protein>
    <submittedName>
        <fullName evidence="1">Uncharacterized protein</fullName>
    </submittedName>
</protein>
<dbReference type="Proteomes" id="UP000224336">
    <property type="component" value="Segment"/>
</dbReference>
<evidence type="ECO:0000313" key="2">
    <source>
        <dbReference type="Proteomes" id="UP000224336"/>
    </source>
</evidence>
<accession>A0A192Y4Z5</accession>
<sequence length="144" mass="17158">MQLLLILKPRSFTEELGVDEPTDFVLWCINRLLAAYVEYFNHWQRLDWPTFLEQWLEDYLSDTYIEPDRPMSMMVFDHQGNPNTINWHLRSAEIIERVLDLFGTDFLEIIQKQVIQAGNLITSLKCIEVDKYKMVTKLVMRSQT</sequence>
<name>A0A192Y4Z5_9CAUD</name>
<proteinExistence type="predicted"/>